<evidence type="ECO:0000256" key="1">
    <source>
        <dbReference type="ARBA" id="ARBA00012528"/>
    </source>
</evidence>
<evidence type="ECO:0000313" key="5">
    <source>
        <dbReference type="Proteomes" id="UP000808146"/>
    </source>
</evidence>
<accession>A0A9D7LME9</accession>
<feature type="domain" description="GGDEF" evidence="3">
    <location>
        <begin position="286"/>
        <end position="418"/>
    </location>
</feature>
<dbReference type="AlphaFoldDB" id="A0A9D7LME9"/>
<keyword evidence="2" id="KW-0812">Transmembrane</keyword>
<dbReference type="PROSITE" id="PS50887">
    <property type="entry name" value="GGDEF"/>
    <property type="match status" value="1"/>
</dbReference>
<feature type="transmembrane region" description="Helical" evidence="2">
    <location>
        <begin position="175"/>
        <end position="193"/>
    </location>
</feature>
<gene>
    <name evidence="4" type="ORF">IPN75_08920</name>
</gene>
<dbReference type="InterPro" id="IPR000160">
    <property type="entry name" value="GGDEF_dom"/>
</dbReference>
<dbReference type="Pfam" id="PF00990">
    <property type="entry name" value="GGDEF"/>
    <property type="match status" value="1"/>
</dbReference>
<dbReference type="FunFam" id="3.30.70.270:FF:000001">
    <property type="entry name" value="Diguanylate cyclase domain protein"/>
    <property type="match status" value="1"/>
</dbReference>
<sequence length="420" mass="46829">MLRERYNSTQVFTLLATSVALLFAIVTLLLAIDQERVLESSDRLQSRTVPEIIRFQRLARNLDLLRQEGERVFSSATSEGRQQALFLTMLVASHPSILEHPQAATAAREAEAFLVETSRLATENPASIAARYPQWQQFSKRLNLQVDDILVEGANLATADLGAVAAAMRLTRYKLMGATVVVGGLLVLLLVLLRRYLLRPLQRIDRALSTLSVDHLAPEFPDTRLAEIHAVEEATKRLHGAMMSNDAVRRELEVLANRDDLTGLMNRRHFMESAKSELRRAQRYDRPIAVAIGDLDSFKNLNDTYGHDGGDVVLRSFARLLAESLRESDLVCRYGGEEFAFLLPESTVEQAQVLLDRFRERCAGHEIWPADGVPVRITLSIGLADASHCPIGIALQQADRALYEAKRQGRNRVVIASDAG</sequence>
<dbReference type="InterPro" id="IPR050469">
    <property type="entry name" value="Diguanylate_Cyclase"/>
</dbReference>
<dbReference type="EMBL" id="JADKBR010000007">
    <property type="protein sequence ID" value="MBK8890512.1"/>
    <property type="molecule type" value="Genomic_DNA"/>
</dbReference>
<dbReference type="Gene3D" id="3.30.70.270">
    <property type="match status" value="1"/>
</dbReference>
<evidence type="ECO:0000259" key="3">
    <source>
        <dbReference type="PROSITE" id="PS50887"/>
    </source>
</evidence>
<dbReference type="EC" id="2.7.7.65" evidence="1"/>
<dbReference type="GO" id="GO:0043709">
    <property type="term" value="P:cell adhesion involved in single-species biofilm formation"/>
    <property type="evidence" value="ECO:0007669"/>
    <property type="project" value="TreeGrafter"/>
</dbReference>
<organism evidence="4 5">
    <name type="scientific">Candidatus Dechloromonas phosphorivorans</name>
    <dbReference type="NCBI Taxonomy" id="2899244"/>
    <lineage>
        <taxon>Bacteria</taxon>
        <taxon>Pseudomonadati</taxon>
        <taxon>Pseudomonadota</taxon>
        <taxon>Betaproteobacteria</taxon>
        <taxon>Rhodocyclales</taxon>
        <taxon>Azonexaceae</taxon>
        <taxon>Dechloromonas</taxon>
    </lineage>
</organism>
<dbReference type="CDD" id="cd01949">
    <property type="entry name" value="GGDEF"/>
    <property type="match status" value="1"/>
</dbReference>
<comment type="caution">
    <text evidence="4">The sequence shown here is derived from an EMBL/GenBank/DDBJ whole genome shotgun (WGS) entry which is preliminary data.</text>
</comment>
<keyword evidence="2" id="KW-0472">Membrane</keyword>
<dbReference type="GO" id="GO:0005886">
    <property type="term" value="C:plasma membrane"/>
    <property type="evidence" value="ECO:0007669"/>
    <property type="project" value="TreeGrafter"/>
</dbReference>
<keyword evidence="2" id="KW-1133">Transmembrane helix</keyword>
<dbReference type="SMART" id="SM00267">
    <property type="entry name" value="GGDEF"/>
    <property type="match status" value="1"/>
</dbReference>
<dbReference type="SUPFAM" id="SSF55073">
    <property type="entry name" value="Nucleotide cyclase"/>
    <property type="match status" value="1"/>
</dbReference>
<protein>
    <recommendedName>
        <fullName evidence="1">diguanylate cyclase</fullName>
        <ecNumber evidence="1">2.7.7.65</ecNumber>
    </recommendedName>
</protein>
<feature type="transmembrane region" description="Helical" evidence="2">
    <location>
        <begin position="12"/>
        <end position="32"/>
    </location>
</feature>
<name>A0A9D7LME9_9RHOO</name>
<dbReference type="GO" id="GO:1902201">
    <property type="term" value="P:negative regulation of bacterial-type flagellum-dependent cell motility"/>
    <property type="evidence" value="ECO:0007669"/>
    <property type="project" value="TreeGrafter"/>
</dbReference>
<reference evidence="4" key="1">
    <citation type="submission" date="2020-10" db="EMBL/GenBank/DDBJ databases">
        <title>Connecting structure to function with the recovery of over 1000 high-quality activated sludge metagenome-assembled genomes encoding full-length rRNA genes using long-read sequencing.</title>
        <authorList>
            <person name="Singleton C.M."/>
            <person name="Petriglieri F."/>
            <person name="Kristensen J.M."/>
            <person name="Kirkegaard R.H."/>
            <person name="Michaelsen T.Y."/>
            <person name="Andersen M.H."/>
            <person name="Karst S.M."/>
            <person name="Dueholm M.S."/>
            <person name="Nielsen P.H."/>
            <person name="Albertsen M."/>
        </authorList>
    </citation>
    <scope>NUCLEOTIDE SEQUENCE</scope>
    <source>
        <strain evidence="4">OdNE_18-Q3-R46-58_BAT3C.305</strain>
    </source>
</reference>
<evidence type="ECO:0000256" key="2">
    <source>
        <dbReference type="SAM" id="Phobius"/>
    </source>
</evidence>
<dbReference type="GO" id="GO:0052621">
    <property type="term" value="F:diguanylate cyclase activity"/>
    <property type="evidence" value="ECO:0007669"/>
    <property type="project" value="UniProtKB-EC"/>
</dbReference>
<dbReference type="InterPro" id="IPR029787">
    <property type="entry name" value="Nucleotide_cyclase"/>
</dbReference>
<proteinExistence type="predicted"/>
<dbReference type="PANTHER" id="PTHR45138:SF24">
    <property type="entry name" value="DIGUANYLATE CYCLASE DGCC-RELATED"/>
    <property type="match status" value="1"/>
</dbReference>
<dbReference type="InterPro" id="IPR043128">
    <property type="entry name" value="Rev_trsase/Diguanyl_cyclase"/>
</dbReference>
<dbReference type="Proteomes" id="UP000808146">
    <property type="component" value="Unassembled WGS sequence"/>
</dbReference>
<evidence type="ECO:0000313" key="4">
    <source>
        <dbReference type="EMBL" id="MBK8890512.1"/>
    </source>
</evidence>
<dbReference type="PANTHER" id="PTHR45138">
    <property type="entry name" value="REGULATORY COMPONENTS OF SENSORY TRANSDUCTION SYSTEM"/>
    <property type="match status" value="1"/>
</dbReference>
<dbReference type="NCBIfam" id="TIGR00254">
    <property type="entry name" value="GGDEF"/>
    <property type="match status" value="1"/>
</dbReference>